<protein>
    <submittedName>
        <fullName evidence="2">Uncharacterized protein</fullName>
    </submittedName>
</protein>
<evidence type="ECO:0000313" key="3">
    <source>
        <dbReference type="Proteomes" id="UP000233781"/>
    </source>
</evidence>
<proteinExistence type="predicted"/>
<accession>A0A2N3YJQ0</accession>
<feature type="region of interest" description="Disordered" evidence="1">
    <location>
        <begin position="1"/>
        <end position="29"/>
    </location>
</feature>
<name>A0A2N3YJQ0_9MICO</name>
<evidence type="ECO:0000256" key="1">
    <source>
        <dbReference type="SAM" id="MobiDB-lite"/>
    </source>
</evidence>
<organism evidence="2 3">
    <name type="scientific">Phycicoccus duodecadis</name>
    <dbReference type="NCBI Taxonomy" id="173053"/>
    <lineage>
        <taxon>Bacteria</taxon>
        <taxon>Bacillati</taxon>
        <taxon>Actinomycetota</taxon>
        <taxon>Actinomycetes</taxon>
        <taxon>Micrococcales</taxon>
        <taxon>Intrasporangiaceae</taxon>
        <taxon>Phycicoccus</taxon>
    </lineage>
</organism>
<sequence length="29" mass="2884">MVRPGPAGVNARNHAGADGGLGRRETLGP</sequence>
<reference evidence="2 3" key="1">
    <citation type="submission" date="2017-12" db="EMBL/GenBank/DDBJ databases">
        <title>Sequencing the genomes of 1000 Actinobacteria strains.</title>
        <authorList>
            <person name="Klenk H.-P."/>
        </authorList>
    </citation>
    <scope>NUCLEOTIDE SEQUENCE [LARGE SCALE GENOMIC DNA]</scope>
    <source>
        <strain evidence="2 3">DSM 12806</strain>
    </source>
</reference>
<comment type="caution">
    <text evidence="2">The sequence shown here is derived from an EMBL/GenBank/DDBJ whole genome shotgun (WGS) entry which is preliminary data.</text>
</comment>
<dbReference type="Proteomes" id="UP000233781">
    <property type="component" value="Unassembled WGS sequence"/>
</dbReference>
<dbReference type="AlphaFoldDB" id="A0A2N3YJQ0"/>
<gene>
    <name evidence="2" type="ORF">ATL31_1937</name>
</gene>
<evidence type="ECO:0000313" key="2">
    <source>
        <dbReference type="EMBL" id="PKW27102.1"/>
    </source>
</evidence>
<keyword evidence="3" id="KW-1185">Reference proteome</keyword>
<dbReference type="EMBL" id="PJNE01000001">
    <property type="protein sequence ID" value="PKW27102.1"/>
    <property type="molecule type" value="Genomic_DNA"/>
</dbReference>